<dbReference type="STRING" id="1121865.OMW_00913"/>
<evidence type="ECO:0000313" key="5">
    <source>
        <dbReference type="Proteomes" id="UP000014113"/>
    </source>
</evidence>
<sequence length="756" mass="84368">MKKIVRLYFYLIAFVLFLTVGSNVYAEVSNQTVPSDTALLPKTSINFDKIGNFKPNDEFGVPTLFKQYLFVMGHGAGDPGARGNGTNEASFTRNELLPLLQKYASQLQYSKINFYDPSHDMYQDSCDELGAYTIPNYESVTEFHLDASTNTNASGGHVIVHPTQVTNANKTIAQIVNKYVGLNPSYAGNYGLSLRSDLLNLNVLNHRGIAYRLVELGFITNTLDVTHLRQNLDFVARDMVERITGERITPDVQVSSIDYFAAMDDQMKIKGWFESSQATTTGYPYLYALDANEHELARFPLTLTHRADVASAYPNIANAGNSGFELTTNLPNSLRGKMVYFKAGKAASANGDNLLYQVHFTKGYQIDGNVRTGNIDSFKNQRNDVQVSGWFFDSTLSKQGLPYLSVFDENNQEVTRMPLALLPRADVGIAYRSWSTSLLSGFNTSFKLADSLRGKKVRLVARNLAQANSQTAIFDVAFNQWYTIQSIIDSASLDRFELNGEQLTVNGWQFYEKAPSTSYRWLILSDVQSGKELRRINYQATGRQDVAANLGNDAWYSGFNQTVPVTDELRGHSIKVTAMLTSDAQGSQILSQKSFNQTVSVPALEPTEPVTPVQPAEPNVASQSLYRVYNPNSAEHLYTAKQDEAKKLISLGWKDEKIAWYIPSVGNPVYRLYNPNSGEHFYTLQLAEYEAVAKSGWKKEGIAFYSDANQSTPIYRVFNPNAKGAGSHHYTPSASERDQLIQLGWKDEKIAFYGAK</sequence>
<evidence type="ECO:0000256" key="1">
    <source>
        <dbReference type="SAM" id="SignalP"/>
    </source>
</evidence>
<dbReference type="RefSeq" id="WP_016183075.1">
    <property type="nucleotide sequence ID" value="NZ_JXKI01000023.1"/>
</dbReference>
<dbReference type="InterPro" id="IPR043708">
    <property type="entry name" value="DUF5648"/>
</dbReference>
<evidence type="ECO:0000259" key="2">
    <source>
        <dbReference type="Pfam" id="PF01520"/>
    </source>
</evidence>
<evidence type="ECO:0000259" key="3">
    <source>
        <dbReference type="Pfam" id="PF18885"/>
    </source>
</evidence>
<feature type="domain" description="MurNAc-LAA" evidence="2">
    <location>
        <begin position="72"/>
        <end position="231"/>
    </location>
</feature>
<dbReference type="OrthoDB" id="2195319at2"/>
<dbReference type="eggNOG" id="COG0860">
    <property type="taxonomic scope" value="Bacteria"/>
</dbReference>
<accession>S0KN54</accession>
<gene>
    <name evidence="4" type="ORF">I568_00294</name>
</gene>
<proteinExistence type="predicted"/>
<dbReference type="SUPFAM" id="SSF53187">
    <property type="entry name" value="Zn-dependent exopeptidases"/>
    <property type="match status" value="1"/>
</dbReference>
<reference evidence="4 5" key="1">
    <citation type="submission" date="2013-03" db="EMBL/GenBank/DDBJ databases">
        <title>The Genome Sequence of Enterococcus columbae ATCC_51263 (PacBio/Illumina hybrid assembly).</title>
        <authorList>
            <consortium name="The Broad Institute Genomics Platform"/>
            <consortium name="The Broad Institute Genome Sequencing Center for Infectious Disease"/>
            <person name="Earl A."/>
            <person name="Russ C."/>
            <person name="Gilmore M."/>
            <person name="Surin D."/>
            <person name="Walker B."/>
            <person name="Young S."/>
            <person name="Zeng Q."/>
            <person name="Gargeya S."/>
            <person name="Fitzgerald M."/>
            <person name="Haas B."/>
            <person name="Abouelleil A."/>
            <person name="Allen A.W."/>
            <person name="Alvarado L."/>
            <person name="Arachchi H.M."/>
            <person name="Berlin A.M."/>
            <person name="Chapman S.B."/>
            <person name="Gainer-Dewar J."/>
            <person name="Goldberg J."/>
            <person name="Griggs A."/>
            <person name="Gujja S."/>
            <person name="Hansen M."/>
            <person name="Howarth C."/>
            <person name="Imamovic A."/>
            <person name="Ireland A."/>
            <person name="Larimer J."/>
            <person name="McCowan C."/>
            <person name="Murphy C."/>
            <person name="Pearson M."/>
            <person name="Poon T.W."/>
            <person name="Priest M."/>
            <person name="Roberts A."/>
            <person name="Saif S."/>
            <person name="Shea T."/>
            <person name="Sisk P."/>
            <person name="Sykes S."/>
            <person name="Wortman J."/>
            <person name="Nusbaum C."/>
            <person name="Birren B."/>
        </authorList>
    </citation>
    <scope>NUCLEOTIDE SEQUENCE [LARGE SCALE GENOMIC DNA]</scope>
    <source>
        <strain evidence="4 5">ATCC 51263</strain>
    </source>
</reference>
<keyword evidence="1" id="KW-0732">Signal</keyword>
<feature type="signal peptide" evidence="1">
    <location>
        <begin position="1"/>
        <end position="26"/>
    </location>
</feature>
<dbReference type="PATRIC" id="fig|1121865.3.peg.899"/>
<dbReference type="Gene3D" id="3.40.630.40">
    <property type="entry name" value="Zn-dependent exopeptidases"/>
    <property type="match status" value="1"/>
</dbReference>
<feature type="chain" id="PRO_5010292115" evidence="1">
    <location>
        <begin position="27"/>
        <end position="756"/>
    </location>
</feature>
<comment type="caution">
    <text evidence="4">The sequence shown here is derived from an EMBL/GenBank/DDBJ whole genome shotgun (WGS) entry which is preliminary data.</text>
</comment>
<name>S0KN54_9ENTE</name>
<dbReference type="eggNOG" id="COG3757">
    <property type="taxonomic scope" value="Bacteria"/>
</dbReference>
<dbReference type="Pfam" id="PF01520">
    <property type="entry name" value="Amidase_3"/>
    <property type="match status" value="1"/>
</dbReference>
<dbReference type="Proteomes" id="UP000014113">
    <property type="component" value="Unassembled WGS sequence"/>
</dbReference>
<dbReference type="CDD" id="cd02696">
    <property type="entry name" value="MurNAc-LAA"/>
    <property type="match status" value="1"/>
</dbReference>
<dbReference type="Pfam" id="PF18885">
    <property type="entry name" value="DUF5648"/>
    <property type="match status" value="1"/>
</dbReference>
<dbReference type="EMBL" id="ASWJ01000002">
    <property type="protein sequence ID" value="EOW87629.1"/>
    <property type="molecule type" value="Genomic_DNA"/>
</dbReference>
<dbReference type="GO" id="GO:0008745">
    <property type="term" value="F:N-acetylmuramoyl-L-alanine amidase activity"/>
    <property type="evidence" value="ECO:0007669"/>
    <property type="project" value="InterPro"/>
</dbReference>
<protein>
    <submittedName>
        <fullName evidence="4">Uncharacterized protein</fullName>
    </submittedName>
</protein>
<dbReference type="AlphaFoldDB" id="S0KN54"/>
<dbReference type="InterPro" id="IPR002508">
    <property type="entry name" value="MurNAc-LAA_cat"/>
</dbReference>
<evidence type="ECO:0000313" key="4">
    <source>
        <dbReference type="EMBL" id="EOW87629.1"/>
    </source>
</evidence>
<keyword evidence="5" id="KW-1185">Reference proteome</keyword>
<dbReference type="GO" id="GO:0009253">
    <property type="term" value="P:peptidoglycan catabolic process"/>
    <property type="evidence" value="ECO:0007669"/>
    <property type="project" value="InterPro"/>
</dbReference>
<organism evidence="4 5">
    <name type="scientific">Enterococcus columbae DSM 7374 = ATCC 51263</name>
    <dbReference type="NCBI Taxonomy" id="1121865"/>
    <lineage>
        <taxon>Bacteria</taxon>
        <taxon>Bacillati</taxon>
        <taxon>Bacillota</taxon>
        <taxon>Bacilli</taxon>
        <taxon>Lactobacillales</taxon>
        <taxon>Enterococcaceae</taxon>
        <taxon>Enterococcus</taxon>
    </lineage>
</organism>
<feature type="domain" description="DUF5648" evidence="3">
    <location>
        <begin position="625"/>
        <end position="754"/>
    </location>
</feature>